<dbReference type="GO" id="GO:0005829">
    <property type="term" value="C:cytosol"/>
    <property type="evidence" value="ECO:0007669"/>
    <property type="project" value="TreeGrafter"/>
</dbReference>
<dbReference type="InterPro" id="IPR017824">
    <property type="entry name" value="Aminodeoxychorismate_lyase_IV"/>
</dbReference>
<evidence type="ECO:0000313" key="11">
    <source>
        <dbReference type="EMBL" id="QKI88927.1"/>
    </source>
</evidence>
<reference evidence="11 12" key="1">
    <citation type="submission" date="2020-05" db="EMBL/GenBank/DDBJ databases">
        <title>Thiomicrorhabdus sediminis sp.nov. and Thiomicrorhabdus xiamenensis sp.nov., novel sulfur-oxidizing bacteria isolated from coastal sediment.</title>
        <authorList>
            <person name="Liu X."/>
        </authorList>
    </citation>
    <scope>NUCLEOTIDE SEQUENCE [LARGE SCALE GENOMIC DNA]</scope>
    <source>
        <strain evidence="11 12">G2</strain>
    </source>
</reference>
<keyword evidence="6 11" id="KW-0456">Lyase</keyword>
<comment type="pathway">
    <text evidence="7">Cofactor biosynthesis; tetrahydrofolate biosynthesis; 4-aminobenzoate from chorismate: step 2/2.</text>
</comment>
<dbReference type="EC" id="4.1.3.38" evidence="8 10"/>
<dbReference type="PANTHER" id="PTHR42743:SF2">
    <property type="entry name" value="AMINODEOXYCHORISMATE LYASE"/>
    <property type="match status" value="1"/>
</dbReference>
<evidence type="ECO:0000256" key="8">
    <source>
        <dbReference type="ARBA" id="ARBA00035676"/>
    </source>
</evidence>
<dbReference type="RefSeq" id="WP_173284578.1">
    <property type="nucleotide sequence ID" value="NZ_CP054020.1"/>
</dbReference>
<comment type="subunit">
    <text evidence="3">Homodimer.</text>
</comment>
<keyword evidence="12" id="KW-1185">Reference proteome</keyword>
<sequence length="288" mass="32020">MSLPRCWINGEENDRISAYDRGLSYGDGFFSTMLVQSGQLMNWSSHYQRIEESCRRLGFAALSEARCLEELSATFACLSQEQKQQALVAKIIFTRGEGGRGYQPPPTMHGSLIIQWSPAPTADTAALQLHLCQTSAGSNRSLAGMKHLNRLENVLARHELMRNDWQEGVMCTDSGEVVSATQANLYLISAQKVTTPRLDLSGVAGTVRNALPEMLASHGWQWEERNMQLRDLLSAEEVFLSNAVRGIMPVSAFVASRDEVKSYACEKGAWLAAAWQQYQTDLSVNLNR</sequence>
<dbReference type="SUPFAM" id="SSF56752">
    <property type="entry name" value="D-aminoacid aminotransferase-like PLP-dependent enzymes"/>
    <property type="match status" value="1"/>
</dbReference>
<dbReference type="GO" id="GO:0046656">
    <property type="term" value="P:folic acid biosynthetic process"/>
    <property type="evidence" value="ECO:0007669"/>
    <property type="project" value="UniProtKB-KW"/>
</dbReference>
<evidence type="ECO:0000256" key="1">
    <source>
        <dbReference type="ARBA" id="ARBA00001933"/>
    </source>
</evidence>
<protein>
    <recommendedName>
        <fullName evidence="8 10">Aminodeoxychorismate lyase</fullName>
        <ecNumber evidence="8 10">4.1.3.38</ecNumber>
    </recommendedName>
</protein>
<gene>
    <name evidence="11" type="primary">pabC</name>
    <name evidence="11" type="ORF">HQN79_04760</name>
</gene>
<organism evidence="11 12">
    <name type="scientific">Thiomicrorhabdus xiamenensis</name>
    <dbReference type="NCBI Taxonomy" id="2739063"/>
    <lineage>
        <taxon>Bacteria</taxon>
        <taxon>Pseudomonadati</taxon>
        <taxon>Pseudomonadota</taxon>
        <taxon>Gammaproteobacteria</taxon>
        <taxon>Thiotrichales</taxon>
        <taxon>Piscirickettsiaceae</taxon>
        <taxon>Thiomicrorhabdus</taxon>
    </lineage>
</organism>
<keyword evidence="4" id="KW-0663">Pyridoxal phosphate</keyword>
<proteinExistence type="inferred from homology"/>
<comment type="cofactor">
    <cofactor evidence="1">
        <name>pyridoxal 5'-phosphate</name>
        <dbReference type="ChEBI" id="CHEBI:597326"/>
    </cofactor>
</comment>
<comment type="similarity">
    <text evidence="2">Belongs to the class-IV pyridoxal-phosphate-dependent aminotransferase family.</text>
</comment>
<comment type="catalytic activity">
    <reaction evidence="9">
        <text>4-amino-4-deoxychorismate = 4-aminobenzoate + pyruvate + H(+)</text>
        <dbReference type="Rhea" id="RHEA:16201"/>
        <dbReference type="ChEBI" id="CHEBI:15361"/>
        <dbReference type="ChEBI" id="CHEBI:15378"/>
        <dbReference type="ChEBI" id="CHEBI:17836"/>
        <dbReference type="ChEBI" id="CHEBI:58406"/>
        <dbReference type="EC" id="4.1.3.38"/>
    </reaction>
</comment>
<dbReference type="Gene3D" id="3.30.470.10">
    <property type="match status" value="1"/>
</dbReference>
<dbReference type="InterPro" id="IPR036038">
    <property type="entry name" value="Aminotransferase-like"/>
</dbReference>
<dbReference type="PANTHER" id="PTHR42743">
    <property type="entry name" value="AMINO-ACID AMINOTRANSFERASE"/>
    <property type="match status" value="1"/>
</dbReference>
<evidence type="ECO:0000256" key="10">
    <source>
        <dbReference type="NCBIfam" id="TIGR03461"/>
    </source>
</evidence>
<dbReference type="Gene3D" id="3.20.10.10">
    <property type="entry name" value="D-amino Acid Aminotransferase, subunit A, domain 2"/>
    <property type="match status" value="1"/>
</dbReference>
<dbReference type="InterPro" id="IPR001544">
    <property type="entry name" value="Aminotrans_IV"/>
</dbReference>
<evidence type="ECO:0000256" key="9">
    <source>
        <dbReference type="ARBA" id="ARBA00049529"/>
    </source>
</evidence>
<dbReference type="NCBIfam" id="TIGR03461">
    <property type="entry name" value="pabC_Proteo"/>
    <property type="match status" value="1"/>
</dbReference>
<evidence type="ECO:0000256" key="7">
    <source>
        <dbReference type="ARBA" id="ARBA00035633"/>
    </source>
</evidence>
<evidence type="ECO:0000256" key="2">
    <source>
        <dbReference type="ARBA" id="ARBA00009320"/>
    </source>
</evidence>
<accession>A0A7D4TDW3</accession>
<evidence type="ECO:0000256" key="5">
    <source>
        <dbReference type="ARBA" id="ARBA00022909"/>
    </source>
</evidence>
<name>A0A7D4TDW3_9GAMM</name>
<dbReference type="InterPro" id="IPR043132">
    <property type="entry name" value="BCAT-like_C"/>
</dbReference>
<dbReference type="GO" id="GO:0030170">
    <property type="term" value="F:pyridoxal phosphate binding"/>
    <property type="evidence" value="ECO:0007669"/>
    <property type="project" value="InterPro"/>
</dbReference>
<dbReference type="GO" id="GO:0008696">
    <property type="term" value="F:4-amino-4-deoxychorismate lyase activity"/>
    <property type="evidence" value="ECO:0007669"/>
    <property type="project" value="UniProtKB-UniRule"/>
</dbReference>
<keyword evidence="5" id="KW-0289">Folate biosynthesis</keyword>
<evidence type="ECO:0000256" key="6">
    <source>
        <dbReference type="ARBA" id="ARBA00023239"/>
    </source>
</evidence>
<dbReference type="Pfam" id="PF01063">
    <property type="entry name" value="Aminotran_4"/>
    <property type="match status" value="1"/>
</dbReference>
<dbReference type="InterPro" id="IPR050571">
    <property type="entry name" value="Class-IV_PLP-Dep_Aminotrnsfr"/>
</dbReference>
<dbReference type="Proteomes" id="UP000504724">
    <property type="component" value="Chromosome"/>
</dbReference>
<evidence type="ECO:0000313" key="12">
    <source>
        <dbReference type="Proteomes" id="UP000504724"/>
    </source>
</evidence>
<dbReference type="EMBL" id="CP054020">
    <property type="protein sequence ID" value="QKI88927.1"/>
    <property type="molecule type" value="Genomic_DNA"/>
</dbReference>
<dbReference type="InterPro" id="IPR043131">
    <property type="entry name" value="BCAT-like_N"/>
</dbReference>
<dbReference type="GO" id="GO:0008153">
    <property type="term" value="P:4-aminobenzoate biosynthetic process"/>
    <property type="evidence" value="ECO:0007669"/>
    <property type="project" value="UniProtKB-UniRule"/>
</dbReference>
<dbReference type="AlphaFoldDB" id="A0A7D4TDW3"/>
<evidence type="ECO:0000256" key="3">
    <source>
        <dbReference type="ARBA" id="ARBA00011738"/>
    </source>
</evidence>
<evidence type="ECO:0000256" key="4">
    <source>
        <dbReference type="ARBA" id="ARBA00022898"/>
    </source>
</evidence>
<dbReference type="KEGG" id="txa:HQN79_04760"/>